<evidence type="ECO:0000313" key="10">
    <source>
        <dbReference type="EMBL" id="RHJ64075.1"/>
    </source>
</evidence>
<dbReference type="EMBL" id="QRMI01000002">
    <property type="protein sequence ID" value="RHJ64075.1"/>
    <property type="molecule type" value="Genomic_DNA"/>
</dbReference>
<evidence type="ECO:0000259" key="7">
    <source>
        <dbReference type="Pfam" id="PF03717"/>
    </source>
</evidence>
<dbReference type="GO" id="GO:0005886">
    <property type="term" value="C:plasma membrane"/>
    <property type="evidence" value="ECO:0007669"/>
    <property type="project" value="TreeGrafter"/>
</dbReference>
<evidence type="ECO:0000259" key="6">
    <source>
        <dbReference type="Pfam" id="PF00905"/>
    </source>
</evidence>
<dbReference type="RefSeq" id="WP_005610914.1">
    <property type="nucleotide sequence ID" value="NZ_CABKOA010000019.1"/>
</dbReference>
<dbReference type="Pfam" id="PF00905">
    <property type="entry name" value="Transpeptidase"/>
    <property type="match status" value="1"/>
</dbReference>
<proteinExistence type="inferred from homology"/>
<organism evidence="8 11">
    <name type="scientific">[Ruminococcus] lactaris</name>
    <dbReference type="NCBI Taxonomy" id="46228"/>
    <lineage>
        <taxon>Bacteria</taxon>
        <taxon>Bacillati</taxon>
        <taxon>Bacillota</taxon>
        <taxon>Clostridia</taxon>
        <taxon>Lachnospirales</taxon>
        <taxon>Lachnospiraceae</taxon>
        <taxon>Mediterraneibacter</taxon>
    </lineage>
</organism>
<keyword evidence="5" id="KW-1133">Transmembrane helix</keyword>
<feature type="domain" description="Penicillin-binding protein dimerisation" evidence="7">
    <location>
        <begin position="70"/>
        <end position="222"/>
    </location>
</feature>
<dbReference type="GeneID" id="77334340"/>
<feature type="domain" description="Penicillin-binding protein transpeptidase" evidence="6">
    <location>
        <begin position="279"/>
        <end position="605"/>
    </location>
</feature>
<comment type="subcellular location">
    <subcellularLocation>
        <location evidence="1">Membrane</location>
    </subcellularLocation>
</comment>
<dbReference type="SUPFAM" id="SSF56519">
    <property type="entry name" value="Penicillin binding protein dimerisation domain"/>
    <property type="match status" value="1"/>
</dbReference>
<evidence type="ECO:0000313" key="8">
    <source>
        <dbReference type="EMBL" id="RGK42994.1"/>
    </source>
</evidence>
<evidence type="ECO:0000256" key="2">
    <source>
        <dbReference type="ARBA" id="ARBA00007171"/>
    </source>
</evidence>
<dbReference type="InterPro" id="IPR050515">
    <property type="entry name" value="Beta-lactam/transpept"/>
</dbReference>
<evidence type="ECO:0000313" key="9">
    <source>
        <dbReference type="EMBL" id="RHF63096.1"/>
    </source>
</evidence>
<evidence type="ECO:0000256" key="1">
    <source>
        <dbReference type="ARBA" id="ARBA00004370"/>
    </source>
</evidence>
<protein>
    <submittedName>
        <fullName evidence="8">Peptidoglycan glycosyltransferase</fullName>
    </submittedName>
</protein>
<sequence>MAGRKRKNRFEFLTRKFPVRMQRKLVMLFMAVILAFVVLIGRITYINVTKGSKYTKKVLDQQNYGSRVIPYKRGDIVDRNGTKIATSERVYNVILDVKVMTDKDKYIEPTIQVLKDCFGIDEAQIRDLISTNPESRYSIVKKGIDYAAAKKFNEIDADDENYPNVKGIWLEDDYTRLYPYNRLASSTIGFTNSEGEGSFGIENAYNAVLSGTDGREYGYFDSGSSSSAEHTVKAAKNGDTVVTTIDVSLQKIVEDKILAFNQAHAGEARSGEPGSKNTAVMIMNPNTGEILAQASYPDYDLNNPADLSAIYSEDTINGMTEEEKTEKRNQMWRNFCISDTYEPGSTMKPFTVAAGLESGTLTGNETYYCGGSLRVADYDIGCHLRSGHGMETIQDAIANSCNVALMTMAESIGVDHFTRYQHIFGFGEYTGIDLPGEAGTAGLLYTADNMTAVDLATNSFGQSFNVTMVQLITGFSSLINGGYYYEPHVVKQIQDQNGNVIETKDPVLLRKTVSAETSTMLKSYMKATMEYGTGKKAAVEGYDIGAKTGTAQKIPRKEGKYLLSYIGYAPQENPEVVVYVVIDEPNVSAQDNSLLVLELAKSIMEEAFPYLGITTIQESEQIKAADAAAAAQAEGKDFGDTEYSDFDENYTDTYDKKTDSSADENYKPDLDSWATVNNGD</sequence>
<dbReference type="PANTHER" id="PTHR30627:SF1">
    <property type="entry name" value="PEPTIDOGLYCAN D,D-TRANSPEPTIDASE FTSI"/>
    <property type="match status" value="1"/>
</dbReference>
<dbReference type="PANTHER" id="PTHR30627">
    <property type="entry name" value="PEPTIDOGLYCAN D,D-TRANSPEPTIDASE"/>
    <property type="match status" value="1"/>
</dbReference>
<evidence type="ECO:0000256" key="4">
    <source>
        <dbReference type="SAM" id="MobiDB-lite"/>
    </source>
</evidence>
<dbReference type="SUPFAM" id="SSF56601">
    <property type="entry name" value="beta-lactamase/transpeptidase-like"/>
    <property type="match status" value="1"/>
</dbReference>
<dbReference type="GO" id="GO:0008658">
    <property type="term" value="F:penicillin binding"/>
    <property type="evidence" value="ECO:0007669"/>
    <property type="project" value="InterPro"/>
</dbReference>
<dbReference type="GO" id="GO:0016740">
    <property type="term" value="F:transferase activity"/>
    <property type="evidence" value="ECO:0007669"/>
    <property type="project" value="UniProtKB-KW"/>
</dbReference>
<accession>A0A3E4LZZ8</accession>
<dbReference type="Proteomes" id="UP000285832">
    <property type="component" value="Unassembled WGS sequence"/>
</dbReference>
<keyword evidence="8" id="KW-0808">Transferase</keyword>
<dbReference type="InterPro" id="IPR012338">
    <property type="entry name" value="Beta-lactam/transpept-like"/>
</dbReference>
<name>A0A3E4LZZ8_9FIRM</name>
<gene>
    <name evidence="10" type="ORF">DW116_01125</name>
    <name evidence="9" type="ORF">DW672_01075</name>
    <name evidence="8" type="ORF">DXD17_00410</name>
</gene>
<reference evidence="11 12" key="1">
    <citation type="submission" date="2018-08" db="EMBL/GenBank/DDBJ databases">
        <title>A genome reference for cultivated species of the human gut microbiota.</title>
        <authorList>
            <person name="Zou Y."/>
            <person name="Xue W."/>
            <person name="Luo G."/>
        </authorList>
    </citation>
    <scope>NUCLEOTIDE SEQUENCE [LARGE SCALE GENOMIC DNA]</scope>
    <source>
        <strain evidence="10 13">AM09-9</strain>
        <strain evidence="9 12">AM25-1LB</strain>
        <strain evidence="8 11">TF11-7</strain>
    </source>
</reference>
<dbReference type="InterPro" id="IPR005311">
    <property type="entry name" value="PBP_dimer"/>
</dbReference>
<feature type="compositionally biased region" description="Basic and acidic residues" evidence="4">
    <location>
        <begin position="653"/>
        <end position="670"/>
    </location>
</feature>
<keyword evidence="3 5" id="KW-0472">Membrane</keyword>
<dbReference type="Proteomes" id="UP000284902">
    <property type="component" value="Unassembled WGS sequence"/>
</dbReference>
<comment type="caution">
    <text evidence="8">The sequence shown here is derived from an EMBL/GenBank/DDBJ whole genome shotgun (WGS) entry which is preliminary data.</text>
</comment>
<feature type="transmembrane region" description="Helical" evidence="5">
    <location>
        <begin position="25"/>
        <end position="45"/>
    </location>
</feature>
<dbReference type="GO" id="GO:0071555">
    <property type="term" value="P:cell wall organization"/>
    <property type="evidence" value="ECO:0007669"/>
    <property type="project" value="TreeGrafter"/>
</dbReference>
<evidence type="ECO:0000313" key="12">
    <source>
        <dbReference type="Proteomes" id="UP000284902"/>
    </source>
</evidence>
<dbReference type="InterPro" id="IPR001460">
    <property type="entry name" value="PCN-bd_Tpept"/>
</dbReference>
<evidence type="ECO:0000256" key="5">
    <source>
        <dbReference type="SAM" id="Phobius"/>
    </source>
</evidence>
<evidence type="ECO:0000256" key="3">
    <source>
        <dbReference type="ARBA" id="ARBA00023136"/>
    </source>
</evidence>
<dbReference type="Proteomes" id="UP000260793">
    <property type="component" value="Unassembled WGS sequence"/>
</dbReference>
<feature type="compositionally biased region" description="Acidic residues" evidence="4">
    <location>
        <begin position="640"/>
        <end position="650"/>
    </location>
</feature>
<evidence type="ECO:0000313" key="13">
    <source>
        <dbReference type="Proteomes" id="UP000285832"/>
    </source>
</evidence>
<dbReference type="AlphaFoldDB" id="A0A3E4LZZ8"/>
<comment type="similarity">
    <text evidence="2">Belongs to the transpeptidase family.</text>
</comment>
<dbReference type="Gene3D" id="3.40.710.10">
    <property type="entry name" value="DD-peptidase/beta-lactamase superfamily"/>
    <property type="match status" value="1"/>
</dbReference>
<dbReference type="EMBL" id="QSQN01000001">
    <property type="protein sequence ID" value="RGK42994.1"/>
    <property type="molecule type" value="Genomic_DNA"/>
</dbReference>
<feature type="region of interest" description="Disordered" evidence="4">
    <location>
        <begin position="634"/>
        <end position="680"/>
    </location>
</feature>
<dbReference type="Gene3D" id="3.90.1310.10">
    <property type="entry name" value="Penicillin-binding protein 2a (Domain 2)"/>
    <property type="match status" value="1"/>
</dbReference>
<dbReference type="EMBL" id="QRHG01000002">
    <property type="protein sequence ID" value="RHF63096.1"/>
    <property type="molecule type" value="Genomic_DNA"/>
</dbReference>
<keyword evidence="5" id="KW-0812">Transmembrane</keyword>
<dbReference type="Pfam" id="PF03717">
    <property type="entry name" value="PBP_dimer"/>
    <property type="match status" value="1"/>
</dbReference>
<dbReference type="InterPro" id="IPR036138">
    <property type="entry name" value="PBP_dimer_sf"/>
</dbReference>
<evidence type="ECO:0000313" key="11">
    <source>
        <dbReference type="Proteomes" id="UP000260793"/>
    </source>
</evidence>